<dbReference type="InterPro" id="IPR016032">
    <property type="entry name" value="Sig_transdc_resp-reg_C-effctor"/>
</dbReference>
<dbReference type="InterPro" id="IPR000792">
    <property type="entry name" value="Tscrpt_reg_LuxR_C"/>
</dbReference>
<evidence type="ECO:0000313" key="5">
    <source>
        <dbReference type="Proteomes" id="UP000231658"/>
    </source>
</evidence>
<dbReference type="Gene3D" id="3.40.50.2300">
    <property type="match status" value="1"/>
</dbReference>
<dbReference type="InterPro" id="IPR001789">
    <property type="entry name" value="Sig_transdc_resp-reg_receiver"/>
</dbReference>
<dbReference type="EMBL" id="FLYE01000044">
    <property type="protein sequence ID" value="SCA57255.1"/>
    <property type="molecule type" value="Genomic_DNA"/>
</dbReference>
<name>A0A1C3RJ19_9PROT</name>
<proteinExistence type="predicted"/>
<dbReference type="GO" id="GO:0000160">
    <property type="term" value="P:phosphorelay signal transduction system"/>
    <property type="evidence" value="ECO:0007669"/>
    <property type="project" value="InterPro"/>
</dbReference>
<dbReference type="SMART" id="SM00421">
    <property type="entry name" value="HTH_LUXR"/>
    <property type="match status" value="1"/>
</dbReference>
<dbReference type="Gene3D" id="1.10.10.10">
    <property type="entry name" value="Winged helix-like DNA-binding domain superfamily/Winged helix DNA-binding domain"/>
    <property type="match status" value="1"/>
</dbReference>
<dbReference type="RefSeq" id="WP_069189310.1">
    <property type="nucleotide sequence ID" value="NZ_FLYE01000044.1"/>
</dbReference>
<dbReference type="SMART" id="SM00448">
    <property type="entry name" value="REC"/>
    <property type="match status" value="1"/>
</dbReference>
<sequence length="320" mass="35671">MPQIKPRILFVDDDPLLLDALRRAFMRSHKGQWDMSFETSPEQTIEHQKENPFHVVITDLKMPKINGLQLATHLFEIEPATQFVMLTGTADLNTAMDIINNTPIFRFYTKPCPTPDLGKGIEDCLKRFEDMKSPENAGDLIGLHVLDRLQVGVIICEEDSHVVHMNQFAAEICSEQDGLSLDGGNFVRCLSNAARSELQDAIAQGATTESAISIERQSSETSLRVIISSIDDKILILVSDPEKHNPPSVENLQDLYDLAPSEAQLLRLIIQGYSLQEAAPIQGITEGSARTYLKRIFSKTNTSGQPELIRTVLLTPSFKD</sequence>
<dbReference type="PANTHER" id="PTHR43214">
    <property type="entry name" value="TWO-COMPONENT RESPONSE REGULATOR"/>
    <property type="match status" value="1"/>
</dbReference>
<evidence type="ECO:0000259" key="3">
    <source>
        <dbReference type="PROSITE" id="PS50110"/>
    </source>
</evidence>
<dbReference type="SUPFAM" id="SSF46894">
    <property type="entry name" value="C-terminal effector domain of the bipartite response regulators"/>
    <property type="match status" value="1"/>
</dbReference>
<dbReference type="PANTHER" id="PTHR43214:SF44">
    <property type="entry name" value="TWO-COMPONENT RESPONSE REGULATOR"/>
    <property type="match status" value="1"/>
</dbReference>
<dbReference type="GO" id="GO:0003677">
    <property type="term" value="F:DNA binding"/>
    <property type="evidence" value="ECO:0007669"/>
    <property type="project" value="UniProtKB-KW"/>
</dbReference>
<keyword evidence="1" id="KW-0238">DNA-binding</keyword>
<evidence type="ECO:0000313" key="4">
    <source>
        <dbReference type="EMBL" id="SCA57255.1"/>
    </source>
</evidence>
<feature type="modified residue" description="4-aspartylphosphate" evidence="2">
    <location>
        <position position="59"/>
    </location>
</feature>
<protein>
    <submittedName>
        <fullName evidence="4">Putative CheY-like receiver</fullName>
    </submittedName>
</protein>
<dbReference type="STRING" id="1867952.MTBPR1_50011"/>
<dbReference type="InterPro" id="IPR039420">
    <property type="entry name" value="WalR-like"/>
</dbReference>
<feature type="domain" description="Response regulatory" evidence="3">
    <location>
        <begin position="7"/>
        <end position="125"/>
    </location>
</feature>
<dbReference type="Proteomes" id="UP000231658">
    <property type="component" value="Unassembled WGS sequence"/>
</dbReference>
<reference evidence="4 5" key="1">
    <citation type="submission" date="2016-07" db="EMBL/GenBank/DDBJ databases">
        <authorList>
            <person name="Lefevre C.T."/>
        </authorList>
    </citation>
    <scope>NUCLEOTIDE SEQUENCE [LARGE SCALE GENOMIC DNA]</scope>
    <source>
        <strain evidence="4">PR1</strain>
    </source>
</reference>
<keyword evidence="2" id="KW-0597">Phosphoprotein</keyword>
<dbReference type="InterPro" id="IPR036388">
    <property type="entry name" value="WH-like_DNA-bd_sf"/>
</dbReference>
<dbReference type="GO" id="GO:0006355">
    <property type="term" value="P:regulation of DNA-templated transcription"/>
    <property type="evidence" value="ECO:0007669"/>
    <property type="project" value="InterPro"/>
</dbReference>
<gene>
    <name evidence="4" type="ORF">MTBPR1_50011</name>
</gene>
<dbReference type="SUPFAM" id="SSF52172">
    <property type="entry name" value="CheY-like"/>
    <property type="match status" value="1"/>
</dbReference>
<organism evidence="4 5">
    <name type="scientific">Candidatus Terasakiella magnetica</name>
    <dbReference type="NCBI Taxonomy" id="1867952"/>
    <lineage>
        <taxon>Bacteria</taxon>
        <taxon>Pseudomonadati</taxon>
        <taxon>Pseudomonadota</taxon>
        <taxon>Alphaproteobacteria</taxon>
        <taxon>Rhodospirillales</taxon>
        <taxon>Terasakiellaceae</taxon>
        <taxon>Terasakiella</taxon>
    </lineage>
</organism>
<accession>A0A1C3RJ19</accession>
<keyword evidence="5" id="KW-1185">Reference proteome</keyword>
<dbReference type="AlphaFoldDB" id="A0A1C3RJ19"/>
<dbReference type="OrthoDB" id="5497412at2"/>
<dbReference type="PROSITE" id="PS50110">
    <property type="entry name" value="RESPONSE_REGULATORY"/>
    <property type="match status" value="1"/>
</dbReference>
<evidence type="ECO:0000256" key="2">
    <source>
        <dbReference type="PROSITE-ProRule" id="PRU00169"/>
    </source>
</evidence>
<dbReference type="InterPro" id="IPR011006">
    <property type="entry name" value="CheY-like_superfamily"/>
</dbReference>
<dbReference type="Pfam" id="PF00072">
    <property type="entry name" value="Response_reg"/>
    <property type="match status" value="1"/>
</dbReference>
<evidence type="ECO:0000256" key="1">
    <source>
        <dbReference type="ARBA" id="ARBA00023125"/>
    </source>
</evidence>